<evidence type="ECO:0000256" key="1">
    <source>
        <dbReference type="ARBA" id="ARBA00023125"/>
    </source>
</evidence>
<evidence type="ECO:0000313" key="5">
    <source>
        <dbReference type="Proteomes" id="UP000239204"/>
    </source>
</evidence>
<evidence type="ECO:0000313" key="4">
    <source>
        <dbReference type="EMBL" id="PPU06760.1"/>
    </source>
</evidence>
<organism evidence="4 5">
    <name type="scientific">Xanthomonas arboricola</name>
    <dbReference type="NCBI Taxonomy" id="56448"/>
    <lineage>
        <taxon>Bacteria</taxon>
        <taxon>Pseudomonadati</taxon>
        <taxon>Pseudomonadota</taxon>
        <taxon>Gammaproteobacteria</taxon>
        <taxon>Lysobacterales</taxon>
        <taxon>Lysobacteraceae</taxon>
        <taxon>Xanthomonas</taxon>
    </lineage>
</organism>
<dbReference type="InterPro" id="IPR050109">
    <property type="entry name" value="HTH-type_TetR-like_transc_reg"/>
</dbReference>
<dbReference type="PRINTS" id="PR00455">
    <property type="entry name" value="HTHTETR"/>
</dbReference>
<proteinExistence type="predicted"/>
<dbReference type="InterPro" id="IPR009057">
    <property type="entry name" value="Homeodomain-like_sf"/>
</dbReference>
<reference evidence="4 5" key="1">
    <citation type="submission" date="2016-08" db="EMBL/GenBank/DDBJ databases">
        <title>Evolution of the type three secretion system and type three effector repertoires in Xanthomonas.</title>
        <authorList>
            <person name="Merda D."/>
            <person name="Briand M."/>
            <person name="Bosis E."/>
            <person name="Rousseau C."/>
            <person name="Portier P."/>
            <person name="Jacques M.-A."/>
            <person name="Fischer-Le Saux M."/>
        </authorList>
    </citation>
    <scope>NUCLEOTIDE SEQUENCE [LARGE SCALE GENOMIC DNA]</scope>
    <source>
        <strain evidence="4 5">CFBP 7645</strain>
    </source>
</reference>
<dbReference type="Pfam" id="PF00440">
    <property type="entry name" value="TetR_N"/>
    <property type="match status" value="1"/>
</dbReference>
<keyword evidence="1 2" id="KW-0238">DNA-binding</keyword>
<dbReference type="Gene3D" id="1.10.357.10">
    <property type="entry name" value="Tetracycline Repressor, domain 2"/>
    <property type="match status" value="1"/>
</dbReference>
<dbReference type="SUPFAM" id="SSF48498">
    <property type="entry name" value="Tetracyclin repressor-like, C-terminal domain"/>
    <property type="match status" value="1"/>
</dbReference>
<feature type="DNA-binding region" description="H-T-H motif" evidence="2">
    <location>
        <begin position="89"/>
        <end position="108"/>
    </location>
</feature>
<dbReference type="GO" id="GO:0000976">
    <property type="term" value="F:transcription cis-regulatory region binding"/>
    <property type="evidence" value="ECO:0007669"/>
    <property type="project" value="TreeGrafter"/>
</dbReference>
<name>A0A2S7AC59_9XANT</name>
<dbReference type="SUPFAM" id="SSF46689">
    <property type="entry name" value="Homeodomain-like"/>
    <property type="match status" value="1"/>
</dbReference>
<accession>A0A2S7AC59</accession>
<sequence length="248" mass="27381">MRQRCLARRAEHRLIRFAAASVGSDDRSGRPIRPLVGEGAESSSGLWCNRTNLSDNAAMTTSRPDAALRRRQILDAADEVFSEHGVNAPLELVVERAGLGRATLYRNFPDRLALMTALMTRGLDGLERLAADLAERPDGLAVLLHDVAEHIAQSAPLVDFWRSIERAHPAVETADRRVVNIFLPFVHRARDAGLCRADVDDEQLLLVIDMLGSCLRGNDESERKRLAHRSADLLMHALGMQVPEGGTR</sequence>
<evidence type="ECO:0000259" key="3">
    <source>
        <dbReference type="PROSITE" id="PS50977"/>
    </source>
</evidence>
<dbReference type="EMBL" id="MIGY01000003">
    <property type="protein sequence ID" value="PPU06760.1"/>
    <property type="molecule type" value="Genomic_DNA"/>
</dbReference>
<feature type="domain" description="HTH tetR-type" evidence="3">
    <location>
        <begin position="67"/>
        <end position="126"/>
    </location>
</feature>
<dbReference type="PROSITE" id="PS50977">
    <property type="entry name" value="HTH_TETR_2"/>
    <property type="match status" value="1"/>
</dbReference>
<dbReference type="Proteomes" id="UP000239204">
    <property type="component" value="Unassembled WGS sequence"/>
</dbReference>
<dbReference type="InterPro" id="IPR036271">
    <property type="entry name" value="Tet_transcr_reg_TetR-rel_C_sf"/>
</dbReference>
<gene>
    <name evidence="4" type="ORF">XarjCFBP7645_17470</name>
</gene>
<dbReference type="InterPro" id="IPR001647">
    <property type="entry name" value="HTH_TetR"/>
</dbReference>
<comment type="caution">
    <text evidence="4">The sequence shown here is derived from an EMBL/GenBank/DDBJ whole genome shotgun (WGS) entry which is preliminary data.</text>
</comment>
<dbReference type="AlphaFoldDB" id="A0A2S7AC59"/>
<protein>
    <submittedName>
        <fullName evidence="4">TetR family transcriptional regulator</fullName>
    </submittedName>
</protein>
<evidence type="ECO:0000256" key="2">
    <source>
        <dbReference type="PROSITE-ProRule" id="PRU00335"/>
    </source>
</evidence>
<dbReference type="GO" id="GO:0003700">
    <property type="term" value="F:DNA-binding transcription factor activity"/>
    <property type="evidence" value="ECO:0007669"/>
    <property type="project" value="TreeGrafter"/>
</dbReference>
<dbReference type="PANTHER" id="PTHR30055:SF223">
    <property type="entry name" value="HTH-TYPE TRANSCRIPTIONAL REGULATOR UIDR"/>
    <property type="match status" value="1"/>
</dbReference>
<dbReference type="PANTHER" id="PTHR30055">
    <property type="entry name" value="HTH-TYPE TRANSCRIPTIONAL REGULATOR RUTR"/>
    <property type="match status" value="1"/>
</dbReference>